<evidence type="ECO:0000259" key="1">
    <source>
        <dbReference type="Pfam" id="PF00078"/>
    </source>
</evidence>
<evidence type="ECO:0000313" key="2">
    <source>
        <dbReference type="EMBL" id="KAK2702285.1"/>
    </source>
</evidence>
<reference evidence="2" key="1">
    <citation type="submission" date="2023-07" db="EMBL/GenBank/DDBJ databases">
        <title>Chromosome-level genome assembly of Artemia franciscana.</title>
        <authorList>
            <person name="Jo E."/>
        </authorList>
    </citation>
    <scope>NUCLEOTIDE SEQUENCE</scope>
    <source>
        <tissue evidence="2">Whole body</tissue>
    </source>
</reference>
<protein>
    <recommendedName>
        <fullName evidence="1">Reverse transcriptase domain-containing protein</fullName>
    </recommendedName>
</protein>
<gene>
    <name evidence="2" type="ORF">QYM36_019147</name>
</gene>
<organism evidence="2 3">
    <name type="scientific">Artemia franciscana</name>
    <name type="common">Brine shrimp</name>
    <name type="synonym">Artemia sanfranciscana</name>
    <dbReference type="NCBI Taxonomy" id="6661"/>
    <lineage>
        <taxon>Eukaryota</taxon>
        <taxon>Metazoa</taxon>
        <taxon>Ecdysozoa</taxon>
        <taxon>Arthropoda</taxon>
        <taxon>Crustacea</taxon>
        <taxon>Branchiopoda</taxon>
        <taxon>Anostraca</taxon>
        <taxon>Artemiidae</taxon>
        <taxon>Artemia</taxon>
    </lineage>
</organism>
<dbReference type="InterPro" id="IPR000477">
    <property type="entry name" value="RT_dom"/>
</dbReference>
<name>A0AA88KZR6_ARTSF</name>
<feature type="domain" description="Reverse transcriptase" evidence="1">
    <location>
        <begin position="101"/>
        <end position="205"/>
    </location>
</feature>
<dbReference type="Proteomes" id="UP001187531">
    <property type="component" value="Unassembled WGS sequence"/>
</dbReference>
<sequence>MLNRSDKDCLDSILSVNGFQREEEALTTAEKEALLSEYKFLFESNPHDDKGRFVHSVNKLGTKVTCPISPEEQKRLTLCYSVQRALRFEASEDLCRIVDYLCLDVDTRLSIGRQQLGHIIKRNGIEQGDPFSPFLFNLVIDEFHTTVNRDPTVTQGLVFKYGGVKVGAIGYEDDLLLIADIRHGAQLLMDSVTEALSYVETQIQPDGNCEVKESEFVSLLAKLTRDQEGMSGDVTGSMSFCLCLCCGPQHGADRVRRVDKFNYRNWQQKFAWTWQGHVTGSIKANPVAIFWLPGQAKFFKGRVYNQVVQLRAQLYSTRRTQYNTDPATNMCRHGCPFQETIQHVLQSCPFVQGAWIKHRDKVVSSLADHLQPGNFKILKESYLTHETQRLRLDFIVYKEGVAYLELLKRKYNSTAFSLRETLLS</sequence>
<dbReference type="EMBL" id="JAVRJZ010000526">
    <property type="protein sequence ID" value="KAK2702285.1"/>
    <property type="molecule type" value="Genomic_DNA"/>
</dbReference>
<dbReference type="AlphaFoldDB" id="A0AA88KZR6"/>
<accession>A0AA88KZR6</accession>
<dbReference type="Pfam" id="PF00078">
    <property type="entry name" value="RVT_1"/>
    <property type="match status" value="1"/>
</dbReference>
<keyword evidence="3" id="KW-1185">Reference proteome</keyword>
<evidence type="ECO:0000313" key="3">
    <source>
        <dbReference type="Proteomes" id="UP001187531"/>
    </source>
</evidence>
<proteinExistence type="predicted"/>
<comment type="caution">
    <text evidence="2">The sequence shown here is derived from an EMBL/GenBank/DDBJ whole genome shotgun (WGS) entry which is preliminary data.</text>
</comment>